<feature type="region of interest" description="Disordered" evidence="1">
    <location>
        <begin position="216"/>
        <end position="255"/>
    </location>
</feature>
<comment type="caution">
    <text evidence="2">The sequence shown here is derived from an EMBL/GenBank/DDBJ whole genome shotgun (WGS) entry which is preliminary data.</text>
</comment>
<name>A0ABQ4Z480_9ASTR</name>
<protein>
    <submittedName>
        <fullName evidence="2">Uncharacterized protein</fullName>
    </submittedName>
</protein>
<gene>
    <name evidence="2" type="ORF">Tco_0751218</name>
</gene>
<dbReference type="Proteomes" id="UP001151760">
    <property type="component" value="Unassembled WGS sequence"/>
</dbReference>
<feature type="compositionally biased region" description="Polar residues" evidence="1">
    <location>
        <begin position="287"/>
        <end position="301"/>
    </location>
</feature>
<organism evidence="2 3">
    <name type="scientific">Tanacetum coccineum</name>
    <dbReference type="NCBI Taxonomy" id="301880"/>
    <lineage>
        <taxon>Eukaryota</taxon>
        <taxon>Viridiplantae</taxon>
        <taxon>Streptophyta</taxon>
        <taxon>Embryophyta</taxon>
        <taxon>Tracheophyta</taxon>
        <taxon>Spermatophyta</taxon>
        <taxon>Magnoliopsida</taxon>
        <taxon>eudicotyledons</taxon>
        <taxon>Gunneridae</taxon>
        <taxon>Pentapetalae</taxon>
        <taxon>asterids</taxon>
        <taxon>campanulids</taxon>
        <taxon>Asterales</taxon>
        <taxon>Asteraceae</taxon>
        <taxon>Asteroideae</taxon>
        <taxon>Anthemideae</taxon>
        <taxon>Anthemidinae</taxon>
        <taxon>Tanacetum</taxon>
    </lineage>
</organism>
<proteinExistence type="predicted"/>
<evidence type="ECO:0000256" key="1">
    <source>
        <dbReference type="SAM" id="MobiDB-lite"/>
    </source>
</evidence>
<evidence type="ECO:0000313" key="2">
    <source>
        <dbReference type="EMBL" id="GJS84677.1"/>
    </source>
</evidence>
<feature type="region of interest" description="Disordered" evidence="1">
    <location>
        <begin position="277"/>
        <end position="301"/>
    </location>
</feature>
<reference evidence="2" key="1">
    <citation type="journal article" date="2022" name="Int. J. Mol. Sci.">
        <title>Draft Genome of Tanacetum Coccineum: Genomic Comparison of Closely Related Tanacetum-Family Plants.</title>
        <authorList>
            <person name="Yamashiro T."/>
            <person name="Shiraishi A."/>
            <person name="Nakayama K."/>
            <person name="Satake H."/>
        </authorList>
    </citation>
    <scope>NUCLEOTIDE SEQUENCE</scope>
</reference>
<reference evidence="2" key="2">
    <citation type="submission" date="2022-01" db="EMBL/GenBank/DDBJ databases">
        <authorList>
            <person name="Yamashiro T."/>
            <person name="Shiraishi A."/>
            <person name="Satake H."/>
            <person name="Nakayama K."/>
        </authorList>
    </citation>
    <scope>NUCLEOTIDE SEQUENCE</scope>
</reference>
<feature type="region of interest" description="Disordered" evidence="1">
    <location>
        <begin position="169"/>
        <end position="188"/>
    </location>
</feature>
<evidence type="ECO:0000313" key="3">
    <source>
        <dbReference type="Proteomes" id="UP001151760"/>
    </source>
</evidence>
<sequence length="377" mass="42279">MPTKASLKNSKKKVNPLLSLMDGFLGVSVLKCLVLANSHDPLDNWKPFIDPRIYPKYLEMVDENTKEKSPSRMVQACNRTTKACSSPKKFPQPPLQKSLEKEKVMYADLERAIKLCLDPAFLPQGSWNMLSRKVLTQGPVSETTSKLQDVVGWEMPIVNFVTSFKPSITSHSSTNHNTDAKQSPIPLPENHSTFIGSLQLRVARLEQVITADLSRRRGKYSGQPGSLRSILIQESERVEGDYQNQKGTSGEEKQVSTLLNLTRLKDPRESMIVMMMKDDDDDEGPSVDSNQGSSTSMDGQFTDTSRCSGCVLFDATDMIPIQKHSEQSSNDILMLDEGNDSFMEDHDNAHIPKVDKEKELPLPDPKIQCRSLPRLWP</sequence>
<dbReference type="EMBL" id="BQNB010010993">
    <property type="protein sequence ID" value="GJS84677.1"/>
    <property type="molecule type" value="Genomic_DNA"/>
</dbReference>
<keyword evidence="3" id="KW-1185">Reference proteome</keyword>
<accession>A0ABQ4Z480</accession>